<keyword evidence="3" id="KW-1185">Reference proteome</keyword>
<sequence>MCLKRQLYNSCVLPAMSYGAETWALTTHAKNKLAAAQTKMERSMLNITYRDRKKTSG</sequence>
<proteinExistence type="predicted"/>
<dbReference type="AlphaFoldDB" id="A0AAD9KYC1"/>
<dbReference type="Proteomes" id="UP001209878">
    <property type="component" value="Unassembled WGS sequence"/>
</dbReference>
<name>A0AAD9KYC1_RIDPI</name>
<protein>
    <submittedName>
        <fullName evidence="1">Uncharacterized protein</fullName>
    </submittedName>
</protein>
<comment type="caution">
    <text evidence="1">The sequence shown here is derived from an EMBL/GenBank/DDBJ whole genome shotgun (WGS) entry which is preliminary data.</text>
</comment>
<accession>A0AAD9KYC1</accession>
<dbReference type="EMBL" id="JAODUO010000481">
    <property type="protein sequence ID" value="KAK2179586.1"/>
    <property type="molecule type" value="Genomic_DNA"/>
</dbReference>
<evidence type="ECO:0000313" key="3">
    <source>
        <dbReference type="Proteomes" id="UP001209878"/>
    </source>
</evidence>
<dbReference type="EMBL" id="JAODUO010000481">
    <property type="protein sequence ID" value="KAK2179585.1"/>
    <property type="molecule type" value="Genomic_DNA"/>
</dbReference>
<organism evidence="1 3">
    <name type="scientific">Ridgeia piscesae</name>
    <name type="common">Tubeworm</name>
    <dbReference type="NCBI Taxonomy" id="27915"/>
    <lineage>
        <taxon>Eukaryota</taxon>
        <taxon>Metazoa</taxon>
        <taxon>Spiralia</taxon>
        <taxon>Lophotrochozoa</taxon>
        <taxon>Annelida</taxon>
        <taxon>Polychaeta</taxon>
        <taxon>Sedentaria</taxon>
        <taxon>Canalipalpata</taxon>
        <taxon>Sabellida</taxon>
        <taxon>Siboglinidae</taxon>
        <taxon>Ridgeia</taxon>
    </lineage>
</organism>
<evidence type="ECO:0000313" key="1">
    <source>
        <dbReference type="EMBL" id="KAK2179585.1"/>
    </source>
</evidence>
<reference evidence="1" key="1">
    <citation type="journal article" date="2023" name="Mol. Biol. Evol.">
        <title>Third-Generation Sequencing Reveals the Adaptive Role of the Epigenome in Three Deep-Sea Polychaetes.</title>
        <authorList>
            <person name="Perez M."/>
            <person name="Aroh O."/>
            <person name="Sun Y."/>
            <person name="Lan Y."/>
            <person name="Juniper S.K."/>
            <person name="Young C.R."/>
            <person name="Angers B."/>
            <person name="Qian P.Y."/>
        </authorList>
    </citation>
    <scope>NUCLEOTIDE SEQUENCE</scope>
    <source>
        <strain evidence="1">R07B-5</strain>
    </source>
</reference>
<evidence type="ECO:0000313" key="2">
    <source>
        <dbReference type="EMBL" id="KAK2179586.1"/>
    </source>
</evidence>
<gene>
    <name evidence="1" type="ORF">NP493_480g00005</name>
    <name evidence="2" type="ORF">NP493_480g00006</name>
</gene>